<name>A0AAF0QGQ6_SOLVR</name>
<keyword evidence="2" id="KW-1185">Reference proteome</keyword>
<protein>
    <submittedName>
        <fullName evidence="1">Uncharacterized protein</fullName>
    </submittedName>
</protein>
<gene>
    <name evidence="1" type="ORF">MTR67_015917</name>
</gene>
<dbReference type="AlphaFoldDB" id="A0AAF0QGQ6"/>
<feature type="non-terminal residue" evidence="1">
    <location>
        <position position="37"/>
    </location>
</feature>
<accession>A0AAF0QGQ6</accession>
<reference evidence="1" key="1">
    <citation type="submission" date="2023-08" db="EMBL/GenBank/DDBJ databases">
        <title>A de novo genome assembly of Solanum verrucosum Schlechtendal, a Mexican diploid species geographically isolated from the other diploid A-genome species in potato relatives.</title>
        <authorList>
            <person name="Hosaka K."/>
        </authorList>
    </citation>
    <scope>NUCLEOTIDE SEQUENCE</scope>
    <source>
        <tissue evidence="1">Young leaves</tissue>
    </source>
</reference>
<evidence type="ECO:0000313" key="1">
    <source>
        <dbReference type="EMBL" id="WMV22532.1"/>
    </source>
</evidence>
<proteinExistence type="predicted"/>
<evidence type="ECO:0000313" key="2">
    <source>
        <dbReference type="Proteomes" id="UP001234989"/>
    </source>
</evidence>
<dbReference type="Proteomes" id="UP001234989">
    <property type="component" value="Chromosome 3"/>
</dbReference>
<sequence length="37" mass="4095">MVIGNLTTVVQVSRKGKEPVVEQEDIVVEERGQLSNL</sequence>
<dbReference type="EMBL" id="CP133614">
    <property type="protein sequence ID" value="WMV22532.1"/>
    <property type="molecule type" value="Genomic_DNA"/>
</dbReference>
<organism evidence="1 2">
    <name type="scientific">Solanum verrucosum</name>
    <dbReference type="NCBI Taxonomy" id="315347"/>
    <lineage>
        <taxon>Eukaryota</taxon>
        <taxon>Viridiplantae</taxon>
        <taxon>Streptophyta</taxon>
        <taxon>Embryophyta</taxon>
        <taxon>Tracheophyta</taxon>
        <taxon>Spermatophyta</taxon>
        <taxon>Magnoliopsida</taxon>
        <taxon>eudicotyledons</taxon>
        <taxon>Gunneridae</taxon>
        <taxon>Pentapetalae</taxon>
        <taxon>asterids</taxon>
        <taxon>lamiids</taxon>
        <taxon>Solanales</taxon>
        <taxon>Solanaceae</taxon>
        <taxon>Solanoideae</taxon>
        <taxon>Solaneae</taxon>
        <taxon>Solanum</taxon>
    </lineage>
</organism>